<proteinExistence type="predicted"/>
<keyword evidence="2" id="KW-1185">Reference proteome</keyword>
<organism evidence="1 2">
    <name type="scientific">Candidatus Enterovibrio altilux</name>
    <dbReference type="NCBI Taxonomy" id="1927128"/>
    <lineage>
        <taxon>Bacteria</taxon>
        <taxon>Pseudomonadati</taxon>
        <taxon>Pseudomonadota</taxon>
        <taxon>Gammaproteobacteria</taxon>
        <taxon>Vibrionales</taxon>
        <taxon>Vibrionaceae</taxon>
        <taxon>Enterovibrio</taxon>
    </lineage>
</organism>
<dbReference type="Pfam" id="PF19776">
    <property type="entry name" value="DUF6262"/>
    <property type="match status" value="1"/>
</dbReference>
<gene>
    <name evidence="1" type="ORF">BTN50_2093</name>
</gene>
<sequence length="75" mass="9010">MAHKKYFWLKVQRWEKKEEALKKTNEATKRLIKKKEVINFNTVAEEAGVSKAWLYKESDVAERIKRIRDQSSDKK</sequence>
<dbReference type="InterPro" id="IPR046229">
    <property type="entry name" value="TnpC-like"/>
</dbReference>
<evidence type="ECO:0000313" key="2">
    <source>
        <dbReference type="Proteomes" id="UP000218160"/>
    </source>
</evidence>
<dbReference type="RefSeq" id="WP_096619958.1">
    <property type="nucleotide sequence ID" value="NZ_CP020663.1"/>
</dbReference>
<accession>A0A291BBY2</accession>
<name>A0A291BBY2_9GAMM</name>
<dbReference type="AlphaFoldDB" id="A0A291BBY2"/>
<dbReference type="Proteomes" id="UP000218160">
    <property type="component" value="Chromosome 2"/>
</dbReference>
<reference evidence="2" key="1">
    <citation type="submission" date="2017-04" db="EMBL/GenBank/DDBJ databases">
        <title>Genome evolution of the luminous symbionts of deep sea anglerfish.</title>
        <authorList>
            <person name="Hendry T.A."/>
        </authorList>
    </citation>
    <scope>NUCLEOTIDE SEQUENCE [LARGE SCALE GENOMIC DNA]</scope>
</reference>
<evidence type="ECO:0008006" key="3">
    <source>
        <dbReference type="Google" id="ProtNLM"/>
    </source>
</evidence>
<dbReference type="KEGG" id="elux:BTN50_2093"/>
<protein>
    <recommendedName>
        <fullName evidence="3">Mobile element protein</fullName>
    </recommendedName>
</protein>
<evidence type="ECO:0000313" key="1">
    <source>
        <dbReference type="EMBL" id="ATF10501.1"/>
    </source>
</evidence>
<dbReference type="EMBL" id="CP020663">
    <property type="protein sequence ID" value="ATF10501.1"/>
    <property type="molecule type" value="Genomic_DNA"/>
</dbReference>